<proteinExistence type="predicted"/>
<dbReference type="EMBL" id="CAJVPV010009460">
    <property type="protein sequence ID" value="CAG8641703.1"/>
    <property type="molecule type" value="Genomic_DNA"/>
</dbReference>
<reference evidence="1" key="1">
    <citation type="submission" date="2021-06" db="EMBL/GenBank/DDBJ databases">
        <authorList>
            <person name="Kallberg Y."/>
            <person name="Tangrot J."/>
            <person name="Rosling A."/>
        </authorList>
    </citation>
    <scope>NUCLEOTIDE SEQUENCE</scope>
    <source>
        <strain evidence="1">CL551</strain>
    </source>
</reference>
<sequence>MSYFKQGWMANFKKRNNIKEYYKLGEAASAPIHQLPEFRTELQSVLS</sequence>
<feature type="non-terminal residue" evidence="1">
    <location>
        <position position="47"/>
    </location>
</feature>
<dbReference type="OrthoDB" id="2390564at2759"/>
<keyword evidence="2" id="KW-1185">Reference proteome</keyword>
<dbReference type="Proteomes" id="UP000789342">
    <property type="component" value="Unassembled WGS sequence"/>
</dbReference>
<evidence type="ECO:0000313" key="2">
    <source>
        <dbReference type="Proteomes" id="UP000789342"/>
    </source>
</evidence>
<organism evidence="1 2">
    <name type="scientific">Acaulospora morrowiae</name>
    <dbReference type="NCBI Taxonomy" id="94023"/>
    <lineage>
        <taxon>Eukaryota</taxon>
        <taxon>Fungi</taxon>
        <taxon>Fungi incertae sedis</taxon>
        <taxon>Mucoromycota</taxon>
        <taxon>Glomeromycotina</taxon>
        <taxon>Glomeromycetes</taxon>
        <taxon>Diversisporales</taxon>
        <taxon>Acaulosporaceae</taxon>
        <taxon>Acaulospora</taxon>
    </lineage>
</organism>
<protein>
    <submittedName>
        <fullName evidence="1">18591_t:CDS:1</fullName>
    </submittedName>
</protein>
<dbReference type="AlphaFoldDB" id="A0A9N9DKH0"/>
<gene>
    <name evidence="1" type="ORF">AMORRO_LOCUS9543</name>
</gene>
<comment type="caution">
    <text evidence="1">The sequence shown here is derived from an EMBL/GenBank/DDBJ whole genome shotgun (WGS) entry which is preliminary data.</text>
</comment>
<evidence type="ECO:0000313" key="1">
    <source>
        <dbReference type="EMBL" id="CAG8641703.1"/>
    </source>
</evidence>
<name>A0A9N9DKH0_9GLOM</name>
<accession>A0A9N9DKH0</accession>